<feature type="region of interest" description="Disordered" evidence="4">
    <location>
        <begin position="402"/>
        <end position="453"/>
    </location>
</feature>
<dbReference type="PANTHER" id="PTHR43004:SF19">
    <property type="entry name" value="BINDING MONOOXYGENASE, PUTATIVE (JCVI)-RELATED"/>
    <property type="match status" value="1"/>
</dbReference>
<evidence type="ECO:0000313" key="6">
    <source>
        <dbReference type="EMBL" id="MCI3275106.1"/>
    </source>
</evidence>
<dbReference type="PRINTS" id="PR00420">
    <property type="entry name" value="RNGMNOXGNASE"/>
</dbReference>
<protein>
    <submittedName>
        <fullName evidence="6">FAD-dependent monooxygenase</fullName>
    </submittedName>
</protein>
<dbReference type="PANTHER" id="PTHR43004">
    <property type="entry name" value="TRK SYSTEM POTASSIUM UPTAKE PROTEIN"/>
    <property type="match status" value="1"/>
</dbReference>
<evidence type="ECO:0000256" key="1">
    <source>
        <dbReference type="ARBA" id="ARBA00001974"/>
    </source>
</evidence>
<name>A0ABS9YCY9_9ACTN</name>
<organism evidence="6 7">
    <name type="scientific">Streptomyces cylindrosporus</name>
    <dbReference type="NCBI Taxonomy" id="2927583"/>
    <lineage>
        <taxon>Bacteria</taxon>
        <taxon>Bacillati</taxon>
        <taxon>Actinomycetota</taxon>
        <taxon>Actinomycetes</taxon>
        <taxon>Kitasatosporales</taxon>
        <taxon>Streptomycetaceae</taxon>
        <taxon>Streptomyces</taxon>
    </lineage>
</organism>
<dbReference type="Pfam" id="PF01494">
    <property type="entry name" value="FAD_binding_3"/>
    <property type="match status" value="1"/>
</dbReference>
<dbReference type="Proteomes" id="UP001165269">
    <property type="component" value="Unassembled WGS sequence"/>
</dbReference>
<comment type="caution">
    <text evidence="6">The sequence shown here is derived from an EMBL/GenBank/DDBJ whole genome shotgun (WGS) entry which is preliminary data.</text>
</comment>
<dbReference type="Gene3D" id="3.40.30.120">
    <property type="match status" value="1"/>
</dbReference>
<dbReference type="Gene3D" id="3.50.50.60">
    <property type="entry name" value="FAD/NAD(P)-binding domain"/>
    <property type="match status" value="1"/>
</dbReference>
<dbReference type="GO" id="GO:0004497">
    <property type="term" value="F:monooxygenase activity"/>
    <property type="evidence" value="ECO:0007669"/>
    <property type="project" value="UniProtKB-KW"/>
</dbReference>
<reference evidence="6" key="1">
    <citation type="submission" date="2022-03" db="EMBL/GenBank/DDBJ databases">
        <title>Streptomyces 7R015 and 7R016 isolated from Barleria lupulina in Thailand.</title>
        <authorList>
            <person name="Kanchanasin P."/>
            <person name="Phongsopitanun W."/>
            <person name="Tanasupawat S."/>
        </authorList>
    </citation>
    <scope>NUCLEOTIDE SEQUENCE</scope>
    <source>
        <strain evidence="6">7R015</strain>
    </source>
</reference>
<dbReference type="InterPro" id="IPR002938">
    <property type="entry name" value="FAD-bd"/>
</dbReference>
<accession>A0ABS9YCY9</accession>
<dbReference type="Pfam" id="PF21274">
    <property type="entry name" value="Rng_hyd_C"/>
    <property type="match status" value="1"/>
</dbReference>
<keyword evidence="6" id="KW-0503">Monooxygenase</keyword>
<keyword evidence="7" id="KW-1185">Reference proteome</keyword>
<keyword evidence="3" id="KW-0274">FAD</keyword>
<evidence type="ECO:0000256" key="2">
    <source>
        <dbReference type="ARBA" id="ARBA00022630"/>
    </source>
</evidence>
<dbReference type="Gene3D" id="3.30.9.10">
    <property type="entry name" value="D-Amino Acid Oxidase, subunit A, domain 2"/>
    <property type="match status" value="1"/>
</dbReference>
<dbReference type="SUPFAM" id="SSF51905">
    <property type="entry name" value="FAD/NAD(P)-binding domain"/>
    <property type="match status" value="1"/>
</dbReference>
<proteinExistence type="predicted"/>
<feature type="compositionally biased region" description="Basic and acidic residues" evidence="4">
    <location>
        <begin position="418"/>
        <end position="428"/>
    </location>
</feature>
<gene>
    <name evidence="6" type="ORF">MQP27_28890</name>
</gene>
<feature type="domain" description="FAD-binding" evidence="5">
    <location>
        <begin position="10"/>
        <end position="347"/>
    </location>
</feature>
<dbReference type="InterPro" id="IPR036188">
    <property type="entry name" value="FAD/NAD-bd_sf"/>
</dbReference>
<dbReference type="EMBL" id="JALDAY010000009">
    <property type="protein sequence ID" value="MCI3275106.1"/>
    <property type="molecule type" value="Genomic_DNA"/>
</dbReference>
<sequence>MMVELPTDPDVLIVGGGPVGLTARALLERWGVRVLLVEKRRELSPFPRSRLVNVRSMEVFRQLGIAARIADAAFAPKYGRIRFRDTLYDRDFASAAMVGVHAPVPESPVSGVVTSQDRLEPELLAAAGAEARFGVELVGLSEDADGVVASLVDHGSGDKTVVRARYVVAADGANSTVRQLLGIGTVGPGALGSFTTVVFDADLSRWAADQPAGVYVTAHGSLIPLYPEGGWAWFGATPEDTRRADWVGLVSEALGDGTAVSAEVLRVQHWVMNAFVAERFGHGRILLAGDAAHAIPITGGLGMNTGVGDVHNLCWKLAGVLQGWAGPGLLDTYEPERRPVAHETLRQAVANAKLVAKAQKLRRDQLRNGEAPSAPIEVPWSERYFAQLGLVLGANYRSTAVHTDNGAAPESTGTDTDTDTRTGTETDTRTGTAAGPSAPPDGHTGTGTSTDYIPTTAPGHRLPHRWLAPDRSTLDTLGEWFTLLTPAPAHWQQQATPPWPLRIAPLQTEHADPYDLGAHGALLVRPDGHIAAHWRDRPRSDATVRATLTEITDAPGL</sequence>
<comment type="cofactor">
    <cofactor evidence="1">
        <name>FAD</name>
        <dbReference type="ChEBI" id="CHEBI:57692"/>
    </cofactor>
</comment>
<evidence type="ECO:0000313" key="7">
    <source>
        <dbReference type="Proteomes" id="UP001165269"/>
    </source>
</evidence>
<dbReference type="InterPro" id="IPR050641">
    <property type="entry name" value="RIFMO-like"/>
</dbReference>
<dbReference type="RefSeq" id="WP_242768880.1">
    <property type="nucleotide sequence ID" value="NZ_JALDAY010000009.1"/>
</dbReference>
<keyword evidence="2" id="KW-0285">Flavoprotein</keyword>
<evidence type="ECO:0000259" key="5">
    <source>
        <dbReference type="Pfam" id="PF01494"/>
    </source>
</evidence>
<keyword evidence="6" id="KW-0560">Oxidoreductase</keyword>
<evidence type="ECO:0000256" key="4">
    <source>
        <dbReference type="SAM" id="MobiDB-lite"/>
    </source>
</evidence>
<evidence type="ECO:0000256" key="3">
    <source>
        <dbReference type="ARBA" id="ARBA00022827"/>
    </source>
</evidence>